<dbReference type="Gene3D" id="1.25.40.10">
    <property type="entry name" value="Tetratricopeptide repeat domain"/>
    <property type="match status" value="1"/>
</dbReference>
<feature type="compositionally biased region" description="Basic and acidic residues" evidence="1">
    <location>
        <begin position="197"/>
        <end position="206"/>
    </location>
</feature>
<dbReference type="InterPro" id="IPR050767">
    <property type="entry name" value="Sel1_AlgK"/>
</dbReference>
<accession>A0A5Q0BJI5</accession>
<organism evidence="2 3">
    <name type="scientific">Candidatus Methylospira mobilis</name>
    <dbReference type="NCBI Taxonomy" id="1808979"/>
    <lineage>
        <taxon>Bacteria</taxon>
        <taxon>Pseudomonadati</taxon>
        <taxon>Pseudomonadota</taxon>
        <taxon>Gammaproteobacteria</taxon>
        <taxon>Methylococcales</taxon>
        <taxon>Methylococcaceae</taxon>
        <taxon>Candidatus Methylospira</taxon>
    </lineage>
</organism>
<dbReference type="InParanoid" id="A0A5Q0BJI5"/>
<evidence type="ECO:0000256" key="1">
    <source>
        <dbReference type="SAM" id="MobiDB-lite"/>
    </source>
</evidence>
<dbReference type="EMBL" id="CP044205">
    <property type="protein sequence ID" value="QFY43719.1"/>
    <property type="molecule type" value="Genomic_DNA"/>
</dbReference>
<dbReference type="SMART" id="SM00671">
    <property type="entry name" value="SEL1"/>
    <property type="match status" value="4"/>
</dbReference>
<evidence type="ECO:0000313" key="2">
    <source>
        <dbReference type="EMBL" id="QFY43719.1"/>
    </source>
</evidence>
<evidence type="ECO:0000313" key="3">
    <source>
        <dbReference type="Proteomes" id="UP000325755"/>
    </source>
</evidence>
<keyword evidence="3" id="KW-1185">Reference proteome</keyword>
<sequence length="228" mass="25613">MSGAIPALKTVTTMKREMIQVFLVFLAACSASLPLDMPVKVELKDNTTLQNNLGETHRRIGESLASDYAEALKWVRKAAEQGDDNAQYFLGVMYYKGEGVPLDYAEAATWYRKAAEHGNVLAQLNLGWAYNEGEGVTRDYDEAMSWYRKAAEQGNAVAQNNLGWMYEEGKGVPRDLVTAYMWYSFAAAQGQERAKSEIDSIERKMTQEQIAEAQKRAEEANGAKRFRE</sequence>
<dbReference type="InterPro" id="IPR006597">
    <property type="entry name" value="Sel1-like"/>
</dbReference>
<dbReference type="InterPro" id="IPR011990">
    <property type="entry name" value="TPR-like_helical_dom_sf"/>
</dbReference>
<feature type="region of interest" description="Disordered" evidence="1">
    <location>
        <begin position="197"/>
        <end position="228"/>
    </location>
</feature>
<dbReference type="Pfam" id="PF08238">
    <property type="entry name" value="Sel1"/>
    <property type="match status" value="4"/>
</dbReference>
<proteinExistence type="predicted"/>
<dbReference type="SUPFAM" id="SSF81901">
    <property type="entry name" value="HCP-like"/>
    <property type="match status" value="1"/>
</dbReference>
<dbReference type="AlphaFoldDB" id="A0A5Q0BJI5"/>
<feature type="compositionally biased region" description="Basic and acidic residues" evidence="1">
    <location>
        <begin position="213"/>
        <end position="222"/>
    </location>
</feature>
<dbReference type="OrthoDB" id="6114904at2"/>
<gene>
    <name evidence="2" type="ORF">F6R98_14695</name>
</gene>
<dbReference type="PANTHER" id="PTHR11102:SF160">
    <property type="entry name" value="ERAD-ASSOCIATED E3 UBIQUITIN-PROTEIN LIGASE COMPONENT HRD3"/>
    <property type="match status" value="1"/>
</dbReference>
<dbReference type="PANTHER" id="PTHR11102">
    <property type="entry name" value="SEL-1-LIKE PROTEIN"/>
    <property type="match status" value="1"/>
</dbReference>
<reference evidence="2 3" key="1">
    <citation type="submission" date="2019-09" db="EMBL/GenBank/DDBJ databases">
        <title>Ecophysiology of the spiral-shaped methanotroph Methylospira mobilis as revealed by the complete genome sequence.</title>
        <authorList>
            <person name="Oshkin I.Y."/>
            <person name="Dedysh S.N."/>
            <person name="Miroshnikov K."/>
            <person name="Danilova O.V."/>
            <person name="Hakobyan A."/>
            <person name="Liesack W."/>
        </authorList>
    </citation>
    <scope>NUCLEOTIDE SEQUENCE [LARGE SCALE GENOMIC DNA]</scope>
    <source>
        <strain evidence="2 3">Shm1</strain>
    </source>
</reference>
<name>A0A5Q0BJI5_9GAMM</name>
<protein>
    <submittedName>
        <fullName evidence="2">Sel1 repeat family protein</fullName>
    </submittedName>
</protein>
<dbReference type="KEGG" id="mmob:F6R98_14695"/>
<dbReference type="Proteomes" id="UP000325755">
    <property type="component" value="Chromosome"/>
</dbReference>